<organism evidence="4 5">
    <name type="scientific">Leptotrichia shahii</name>
    <dbReference type="NCBI Taxonomy" id="157691"/>
    <lineage>
        <taxon>Bacteria</taxon>
        <taxon>Fusobacteriati</taxon>
        <taxon>Fusobacteriota</taxon>
        <taxon>Fusobacteriia</taxon>
        <taxon>Fusobacteriales</taxon>
        <taxon>Leptotrichiaceae</taxon>
        <taxon>Leptotrichia</taxon>
    </lineage>
</organism>
<dbReference type="InterPro" id="IPR013780">
    <property type="entry name" value="Glyco_hydro_b"/>
</dbReference>
<feature type="region of interest" description="Disordered" evidence="1">
    <location>
        <begin position="57"/>
        <end position="77"/>
    </location>
</feature>
<sequence>MSFKLKMKVLLFLISSVVSFSASVQNEDFHENIKNDAVNIQEDYLISVAKKNNKKNSENLEKIDNDDDNNETNETDENTYISKTNESLKYSQRNDGIIDLNSLVHKEDTEFRVLNGNNVKVMLKTKNNDIYSAEVVYDGGKKLMRGIGNYGGNEIFMAEIPSGVSSYYFVLTDDKTKYYMGRNISKNLKDIEKFEFSRSDKLTTIPEWARGSVGYQIYIDSFRNGDVDNDAIFNEFGTDDFAEPTGEIRSGRSKKDLVLAYWGGNEKPQFSLNEWNSNYEEKNEWEENTLNDVQNYTRYYGGDLEGIIEKLDYIKDLGVEYIILSSPFYSLSNHKYDTIYFNHVDPYFGYIEQTGTSKGLDIKSKVHNNNGDMELNLLIFNPETDKNLLDEDLLDPKTWVWTDSDLKLASLVKKAHQKGLKVVLEVAPDTTSNRFFAINNKEFSNWYLKNTVLDLKNPEVRNYIENAMKKWVLGPDGTFKKEIYDDGIDGIRYVYYDNENKEYIANITENLKKYKPDLLITGEVSNSITKDIEDGIYDSGADYNIINNIIKYTVNTNPNYRIGGVEFATKLNEIYNRYSSNRFNMTQVFIGSLDTDRIFSGMINPNRVYDRNNQSDQGYLNIRPDLYDGTAVSKLKRVVSMQMMLPATPVIYYGDEKGMWGADSPRNRKPMLWQDYEPYDNETDNIIKYKDRLRSLPSVVEVNEVQKWISYPVNSNSDIENHYRALLKIREEHKNLFRNGKLRILEVYSDPKTKGRIDSEITAYLDDQKRRAKLYQGRDINPARPNTDFISYEISDGNESMIIVVNNGSDEYPLSLQVPKLFGFYRNQLNLKENYAISDKKIQVNVKPYEVKVLYSNAKNMFDSFRQNKK</sequence>
<feature type="compositionally biased region" description="Acidic residues" evidence="1">
    <location>
        <begin position="64"/>
        <end position="77"/>
    </location>
</feature>
<accession>A0A510JNE6</accession>
<dbReference type="GO" id="GO:0004553">
    <property type="term" value="F:hydrolase activity, hydrolyzing O-glycosyl compounds"/>
    <property type="evidence" value="ECO:0007669"/>
    <property type="project" value="InterPro"/>
</dbReference>
<dbReference type="STRING" id="1122172.GCA_000373045_00310"/>
<keyword evidence="5" id="KW-1185">Reference proteome</keyword>
<dbReference type="SUPFAM" id="SSF51011">
    <property type="entry name" value="Glycosyl hydrolase domain"/>
    <property type="match status" value="1"/>
</dbReference>
<dbReference type="SUPFAM" id="SSF51445">
    <property type="entry name" value="(Trans)glycosidases"/>
    <property type="match status" value="1"/>
</dbReference>
<keyword evidence="2" id="KW-0732">Signal</keyword>
<dbReference type="KEGG" id="lsz:JCM16776_1099"/>
<dbReference type="Pfam" id="PF00128">
    <property type="entry name" value="Alpha-amylase"/>
    <property type="match status" value="2"/>
</dbReference>
<dbReference type="SUPFAM" id="SSF81296">
    <property type="entry name" value="E set domains"/>
    <property type="match status" value="1"/>
</dbReference>
<evidence type="ECO:0000259" key="3">
    <source>
        <dbReference type="SMART" id="SM00642"/>
    </source>
</evidence>
<gene>
    <name evidence="4" type="ORF">JCM16776_1099</name>
</gene>
<evidence type="ECO:0000313" key="4">
    <source>
        <dbReference type="EMBL" id="BBM40879.1"/>
    </source>
</evidence>
<protein>
    <submittedName>
        <fullName evidence="4">Alpha amylase</fullName>
    </submittedName>
</protein>
<dbReference type="GO" id="GO:0005975">
    <property type="term" value="P:carbohydrate metabolic process"/>
    <property type="evidence" value="ECO:0007669"/>
    <property type="project" value="InterPro"/>
</dbReference>
<reference evidence="4 5" key="1">
    <citation type="submission" date="2019-07" db="EMBL/GenBank/DDBJ databases">
        <title>Complete Genome Sequence of Leptotrichia shahii Strain JCM 16776.</title>
        <authorList>
            <person name="Watanabe S."/>
            <person name="Cui L."/>
        </authorList>
    </citation>
    <scope>NUCLEOTIDE SEQUENCE [LARGE SCALE GENOMIC DNA]</scope>
    <source>
        <strain evidence="4 5">JCM16776</strain>
    </source>
</reference>
<name>A0A510JNE6_9FUSO</name>
<dbReference type="Gene3D" id="3.20.20.80">
    <property type="entry name" value="Glycosidases"/>
    <property type="match status" value="2"/>
</dbReference>
<evidence type="ECO:0000313" key="5">
    <source>
        <dbReference type="Proteomes" id="UP000322617"/>
    </source>
</evidence>
<dbReference type="InterPro" id="IPR006047">
    <property type="entry name" value="GH13_cat_dom"/>
</dbReference>
<proteinExistence type="predicted"/>
<feature type="chain" id="PRO_5021956412" evidence="2">
    <location>
        <begin position="23"/>
        <end position="870"/>
    </location>
</feature>
<dbReference type="InterPro" id="IPR017853">
    <property type="entry name" value="GH"/>
</dbReference>
<dbReference type="InterPro" id="IPR014756">
    <property type="entry name" value="Ig_E-set"/>
</dbReference>
<dbReference type="InterPro" id="IPR004185">
    <property type="entry name" value="Glyco_hydro_13_lg-like_dom"/>
</dbReference>
<dbReference type="OrthoDB" id="9805159at2"/>
<dbReference type="RefSeq" id="WP_018449930.1">
    <property type="nucleotide sequence ID" value="NZ_AP019827.1"/>
</dbReference>
<evidence type="ECO:0000256" key="2">
    <source>
        <dbReference type="SAM" id="SignalP"/>
    </source>
</evidence>
<dbReference type="Gene3D" id="2.60.40.1180">
    <property type="entry name" value="Golgi alpha-mannosidase II"/>
    <property type="match status" value="1"/>
</dbReference>
<dbReference type="EMBL" id="AP019827">
    <property type="protein sequence ID" value="BBM40879.1"/>
    <property type="molecule type" value="Genomic_DNA"/>
</dbReference>
<feature type="signal peptide" evidence="2">
    <location>
        <begin position="1"/>
        <end position="22"/>
    </location>
</feature>
<dbReference type="SMART" id="SM00642">
    <property type="entry name" value="Aamy"/>
    <property type="match status" value="1"/>
</dbReference>
<evidence type="ECO:0000256" key="1">
    <source>
        <dbReference type="SAM" id="MobiDB-lite"/>
    </source>
</evidence>
<dbReference type="Proteomes" id="UP000322617">
    <property type="component" value="Chromosome"/>
</dbReference>
<feature type="domain" description="Glycosyl hydrolase family 13 catalytic" evidence="3">
    <location>
        <begin position="216"/>
        <end position="694"/>
    </location>
</feature>
<dbReference type="CDD" id="cd02857">
    <property type="entry name" value="E_set_CDase_PDE_N"/>
    <property type="match status" value="1"/>
</dbReference>
<dbReference type="PANTHER" id="PTHR10357">
    <property type="entry name" value="ALPHA-AMYLASE FAMILY MEMBER"/>
    <property type="match status" value="1"/>
</dbReference>
<dbReference type="AlphaFoldDB" id="A0A510JNE6"/>